<gene>
    <name evidence="1" type="ORF">PAHAL_2G181200</name>
</gene>
<organism evidence="1">
    <name type="scientific">Panicum hallii</name>
    <dbReference type="NCBI Taxonomy" id="206008"/>
    <lineage>
        <taxon>Eukaryota</taxon>
        <taxon>Viridiplantae</taxon>
        <taxon>Streptophyta</taxon>
        <taxon>Embryophyta</taxon>
        <taxon>Tracheophyta</taxon>
        <taxon>Spermatophyta</taxon>
        <taxon>Magnoliopsida</taxon>
        <taxon>Liliopsida</taxon>
        <taxon>Poales</taxon>
        <taxon>Poaceae</taxon>
        <taxon>PACMAD clade</taxon>
        <taxon>Panicoideae</taxon>
        <taxon>Panicodae</taxon>
        <taxon>Paniceae</taxon>
        <taxon>Panicinae</taxon>
        <taxon>Panicum</taxon>
        <taxon>Panicum sect. Panicum</taxon>
    </lineage>
</organism>
<sequence length="47" mass="5425">MEMRTLNSWCMITELVYDYGDELCAKEITKSGPNILRSSVWDQLKGV</sequence>
<dbReference type="AlphaFoldDB" id="A0A2T8KPJ5"/>
<protein>
    <submittedName>
        <fullName evidence="1">Uncharacterized protein</fullName>
    </submittedName>
</protein>
<name>A0A2T8KPJ5_9POAL</name>
<reference evidence="1" key="1">
    <citation type="submission" date="2018-04" db="EMBL/GenBank/DDBJ databases">
        <title>WGS assembly of Panicum hallii.</title>
        <authorList>
            <person name="Lovell J."/>
            <person name="Jenkins J."/>
            <person name="Lowry D."/>
            <person name="Mamidi S."/>
            <person name="Sreedasyam A."/>
            <person name="Weng X."/>
            <person name="Barry K."/>
            <person name="Bonette J."/>
            <person name="Campitelli B."/>
            <person name="Daum C."/>
            <person name="Gordon S."/>
            <person name="Gould B."/>
            <person name="Lipzen A."/>
            <person name="Macqueen A."/>
            <person name="Palacio-Mejia J."/>
            <person name="Plott C."/>
            <person name="Shakirov E."/>
            <person name="Shu S."/>
            <person name="Yoshinaga Y."/>
            <person name="Zane M."/>
            <person name="Rokhsar D."/>
            <person name="Grimwood J."/>
            <person name="Schmutz J."/>
            <person name="Juenger T."/>
        </authorList>
    </citation>
    <scope>NUCLEOTIDE SEQUENCE [LARGE SCALE GENOMIC DNA]</scope>
    <source>
        <strain evidence="1">FIL2</strain>
    </source>
</reference>
<proteinExistence type="predicted"/>
<dbReference type="EMBL" id="CM008047">
    <property type="protein sequence ID" value="PVH64086.1"/>
    <property type="molecule type" value="Genomic_DNA"/>
</dbReference>
<dbReference type="Gramene" id="PVH64086">
    <property type="protein sequence ID" value="PVH64086"/>
    <property type="gene ID" value="PAHAL_2G181200"/>
</dbReference>
<dbReference type="Proteomes" id="UP000243499">
    <property type="component" value="Chromosome 2"/>
</dbReference>
<evidence type="ECO:0000313" key="1">
    <source>
        <dbReference type="EMBL" id="PVH64086.1"/>
    </source>
</evidence>
<accession>A0A2T8KPJ5</accession>